<evidence type="ECO:0000256" key="2">
    <source>
        <dbReference type="ARBA" id="ARBA00005653"/>
    </source>
</evidence>
<dbReference type="InParanoid" id="F8PRW5"/>
<comment type="subcellular location">
    <subcellularLocation>
        <location evidence="1">Mitochondrion inner membrane</location>
        <topology evidence="1">Multi-pass membrane protein</topology>
    </subcellularLocation>
</comment>
<dbReference type="PANTHER" id="PTHR13462">
    <property type="entry name" value="CALCIUM UNIPORTER PROTEIN, MITOCHONDRIAL"/>
    <property type="match status" value="1"/>
</dbReference>
<keyword evidence="11" id="KW-0496">Mitochondrion</keyword>
<dbReference type="GO" id="GO:1990246">
    <property type="term" value="C:uniplex complex"/>
    <property type="evidence" value="ECO:0007669"/>
    <property type="project" value="TreeGrafter"/>
</dbReference>
<evidence type="ECO:0000256" key="6">
    <source>
        <dbReference type="ARBA" id="ARBA00022692"/>
    </source>
</evidence>
<dbReference type="GO" id="GO:0051560">
    <property type="term" value="P:mitochondrial calcium ion homeostasis"/>
    <property type="evidence" value="ECO:0007669"/>
    <property type="project" value="InterPro"/>
</dbReference>
<keyword evidence="7" id="KW-0999">Mitochondrion inner membrane</keyword>
<dbReference type="PANTHER" id="PTHR13462:SF10">
    <property type="entry name" value="CALCIUM UNIPORTER PROTEIN, MITOCHONDRIAL"/>
    <property type="match status" value="1"/>
</dbReference>
<keyword evidence="6" id="KW-0812">Transmembrane</keyword>
<organism evidence="20">
    <name type="scientific">Serpula lacrymans var. lacrymans (strain S7.3)</name>
    <name type="common">Dry rot fungus</name>
    <dbReference type="NCBI Taxonomy" id="936435"/>
    <lineage>
        <taxon>Eukaryota</taxon>
        <taxon>Fungi</taxon>
        <taxon>Dikarya</taxon>
        <taxon>Basidiomycota</taxon>
        <taxon>Agaricomycotina</taxon>
        <taxon>Agaricomycetes</taxon>
        <taxon>Agaricomycetidae</taxon>
        <taxon>Boletales</taxon>
        <taxon>Coniophorineae</taxon>
        <taxon>Serpulaceae</taxon>
        <taxon>Serpula</taxon>
    </lineage>
</organism>
<evidence type="ECO:0000256" key="15">
    <source>
        <dbReference type="ARBA" id="ARBA00044966"/>
    </source>
</evidence>
<sequence length="299" mass="33526">MGLLFHAFRVGPWTGKCVVRSSVVLQSFRRSSAQCRRLSSVREIDNTNVAHSKFIAEAKPGSSWNKGTADMCKSGDISEDDDFHSIKEGKGKLSPTSSHLFKFILPLGQFDKHPASTNKHGDTKPPPPMVILLHPSQPLSHVSRLIQGSLAPGYTNISFRSMTLNGQTFQWSDSTDVGDFIRDAARVAEFSIHIIPEPSSGKEETIISVEVPTFADRTRYLRHRLDMINRELSQMEGIKRECDREAQRGVRRMAVSGFGMLLVYWGAVARLTFWDYGWDVMEPITYLSGLSTVVCGYLW</sequence>
<dbReference type="InterPro" id="IPR006769">
    <property type="entry name" value="MCU_C"/>
</dbReference>
<evidence type="ECO:0000256" key="16">
    <source>
        <dbReference type="ARBA" id="ARBA00044981"/>
    </source>
</evidence>
<evidence type="ECO:0000256" key="8">
    <source>
        <dbReference type="ARBA" id="ARBA00022837"/>
    </source>
</evidence>
<evidence type="ECO:0000256" key="12">
    <source>
        <dbReference type="ARBA" id="ARBA00023136"/>
    </source>
</evidence>
<keyword evidence="5" id="KW-0107">Calcium channel</keyword>
<dbReference type="GO" id="GO:0015292">
    <property type="term" value="F:uniporter activity"/>
    <property type="evidence" value="ECO:0007669"/>
    <property type="project" value="TreeGrafter"/>
</dbReference>
<evidence type="ECO:0000256" key="10">
    <source>
        <dbReference type="ARBA" id="ARBA00023065"/>
    </source>
</evidence>
<evidence type="ECO:0000256" key="7">
    <source>
        <dbReference type="ARBA" id="ARBA00022792"/>
    </source>
</evidence>
<evidence type="ECO:0000256" key="17">
    <source>
        <dbReference type="ARBA" id="ARBA00045938"/>
    </source>
</evidence>
<dbReference type="STRING" id="936435.F8PRW5"/>
<feature type="domain" description="Calcium uniporter protein C-terminal" evidence="18">
    <location>
        <begin position="214"/>
        <end position="299"/>
    </location>
</feature>
<keyword evidence="12" id="KW-0472">Membrane</keyword>
<evidence type="ECO:0000256" key="5">
    <source>
        <dbReference type="ARBA" id="ARBA00022673"/>
    </source>
</evidence>
<evidence type="ECO:0000313" key="20">
    <source>
        <dbReference type="Proteomes" id="UP000008063"/>
    </source>
</evidence>
<proteinExistence type="inferred from homology"/>
<evidence type="ECO:0000259" key="18">
    <source>
        <dbReference type="Pfam" id="PF04678"/>
    </source>
</evidence>
<evidence type="ECO:0000256" key="9">
    <source>
        <dbReference type="ARBA" id="ARBA00022989"/>
    </source>
</evidence>
<keyword evidence="4" id="KW-0109">Calcium transport</keyword>
<evidence type="ECO:0000256" key="4">
    <source>
        <dbReference type="ARBA" id="ARBA00022568"/>
    </source>
</evidence>
<evidence type="ECO:0000256" key="1">
    <source>
        <dbReference type="ARBA" id="ARBA00004448"/>
    </source>
</evidence>
<keyword evidence="8" id="KW-0106">Calcium</keyword>
<accession>F8PRW5</accession>
<comment type="similarity">
    <text evidence="2">Belongs to the MCU (TC 1.A.77) family.</text>
</comment>
<dbReference type="GO" id="GO:0036444">
    <property type="term" value="P:calcium import into the mitochondrion"/>
    <property type="evidence" value="ECO:0007669"/>
    <property type="project" value="TreeGrafter"/>
</dbReference>
<keyword evidence="9" id="KW-1133">Transmembrane helix</keyword>
<dbReference type="EMBL" id="GL945478">
    <property type="protein sequence ID" value="EGO01200.1"/>
    <property type="molecule type" value="Genomic_DNA"/>
</dbReference>
<comment type="function">
    <text evidence="17">Highly selective calcium channel localized to the inner mitochondrial membrane, which mediates calcium uptake into the mitochondrial matrix. Mitochondrial calcium homeostasis plays key roles in cellular physiology and regulates ATP production, cytoplasmic calcium signals and activation of cell death pathways. Sufficient to operate as a pore-forming channel without the need of calcium-sensor or auxiliary subunit.</text>
</comment>
<evidence type="ECO:0000256" key="13">
    <source>
        <dbReference type="ARBA" id="ARBA00023303"/>
    </source>
</evidence>
<comment type="subunit">
    <text evidence="15">Homotetramer, assembles in a dimer or dimers configuration with two interfaces.</text>
</comment>
<dbReference type="Pfam" id="PF04678">
    <property type="entry name" value="MCU"/>
    <property type="match status" value="1"/>
</dbReference>
<reference evidence="20" key="1">
    <citation type="journal article" date="2011" name="Science">
        <title>The plant cell wall-decomposing machinery underlies the functional diversity of forest fungi.</title>
        <authorList>
            <person name="Eastwood D.C."/>
            <person name="Floudas D."/>
            <person name="Binder M."/>
            <person name="Majcherczyk A."/>
            <person name="Schneider P."/>
            <person name="Aerts A."/>
            <person name="Asiegbu F.O."/>
            <person name="Baker S.E."/>
            <person name="Barry K."/>
            <person name="Bendiksby M."/>
            <person name="Blumentritt M."/>
            <person name="Coutinho P.M."/>
            <person name="Cullen D."/>
            <person name="de Vries R.P."/>
            <person name="Gathman A."/>
            <person name="Goodell B."/>
            <person name="Henrissat B."/>
            <person name="Ihrmark K."/>
            <person name="Kauserud H."/>
            <person name="Kohler A."/>
            <person name="LaButti K."/>
            <person name="Lapidus A."/>
            <person name="Lavin J.L."/>
            <person name="Lee Y.-H."/>
            <person name="Lindquist E."/>
            <person name="Lilly W."/>
            <person name="Lucas S."/>
            <person name="Morin E."/>
            <person name="Murat C."/>
            <person name="Oguiza J.A."/>
            <person name="Park J."/>
            <person name="Pisabarro A.G."/>
            <person name="Riley R."/>
            <person name="Rosling A."/>
            <person name="Salamov A."/>
            <person name="Schmidt O."/>
            <person name="Schmutz J."/>
            <person name="Skrede I."/>
            <person name="Stenlid J."/>
            <person name="Wiebenga A."/>
            <person name="Xie X."/>
            <person name="Kuees U."/>
            <person name="Hibbett D.S."/>
            <person name="Hoffmeister D."/>
            <person name="Hoegberg N."/>
            <person name="Martin F."/>
            <person name="Grigoriev I.V."/>
            <person name="Watkinson S.C."/>
        </authorList>
    </citation>
    <scope>NUCLEOTIDE SEQUENCE [LARGE SCALE GENOMIC DNA]</scope>
    <source>
        <strain evidence="20">strain S7.3</strain>
    </source>
</reference>
<dbReference type="GO" id="GO:0005262">
    <property type="term" value="F:calcium channel activity"/>
    <property type="evidence" value="ECO:0007669"/>
    <property type="project" value="UniProtKB-KW"/>
</dbReference>
<evidence type="ECO:0000256" key="14">
    <source>
        <dbReference type="ARBA" id="ARBA00036634"/>
    </source>
</evidence>
<dbReference type="OrthoDB" id="278338at2759"/>
<dbReference type="HOGENOM" id="CLU_035826_0_0_1"/>
<keyword evidence="10" id="KW-0406">Ion transport</keyword>
<keyword evidence="13" id="KW-0407">Ion channel</keyword>
<keyword evidence="20" id="KW-1185">Reference proteome</keyword>
<keyword evidence="3" id="KW-0813">Transport</keyword>
<name>F8PRW5_SERL3</name>
<dbReference type="AlphaFoldDB" id="F8PRW5"/>
<evidence type="ECO:0000256" key="3">
    <source>
        <dbReference type="ARBA" id="ARBA00022448"/>
    </source>
</evidence>
<evidence type="ECO:0000256" key="11">
    <source>
        <dbReference type="ARBA" id="ARBA00023128"/>
    </source>
</evidence>
<evidence type="ECO:0000313" key="19">
    <source>
        <dbReference type="EMBL" id="EGO01200.1"/>
    </source>
</evidence>
<gene>
    <name evidence="19" type="ORF">SERLA73DRAFT_50530</name>
</gene>
<dbReference type="Proteomes" id="UP000008063">
    <property type="component" value="Unassembled WGS sequence"/>
</dbReference>
<protein>
    <recommendedName>
        <fullName evidence="16">Calcium uniporter protein, mitochondrial</fullName>
    </recommendedName>
</protein>
<comment type="catalytic activity">
    <reaction evidence="14">
        <text>Ca(2+)(in) = Ca(2+)(out)</text>
        <dbReference type="Rhea" id="RHEA:29671"/>
        <dbReference type="ChEBI" id="CHEBI:29108"/>
    </reaction>
</comment>
<dbReference type="InterPro" id="IPR039055">
    <property type="entry name" value="MCU_fam"/>
</dbReference>